<feature type="domain" description="Aminopeptidase N-like N-terminal" evidence="2">
    <location>
        <begin position="70"/>
        <end position="175"/>
    </location>
</feature>
<feature type="signal peptide" evidence="1">
    <location>
        <begin position="1"/>
        <end position="17"/>
    </location>
</feature>
<gene>
    <name evidence="3" type="ORF">HF086_012872</name>
</gene>
<keyword evidence="1" id="KW-0732">Signal</keyword>
<name>A0A922MTI8_SPOEX</name>
<sequence length="176" mass="19575">MGLFRFVFLITIVSVTCKPVDFNIIQTDEFNELELEPESKNVINVTEGNSNEVTNLILRNQVRPGMEVLNYAVEISADVNAGTFNGRAVIQVRFSDESTREDPVVLHVADLNINAVRYSIMGGSNQLDAPFSTDDDDQILEIEPEQIALLYTFFIEYSGALNVAGKGLYRGSYGDK</sequence>
<evidence type="ECO:0000256" key="1">
    <source>
        <dbReference type="SAM" id="SignalP"/>
    </source>
</evidence>
<organism evidence="3 4">
    <name type="scientific">Spodoptera exigua</name>
    <name type="common">Beet armyworm</name>
    <name type="synonym">Noctua fulgens</name>
    <dbReference type="NCBI Taxonomy" id="7107"/>
    <lineage>
        <taxon>Eukaryota</taxon>
        <taxon>Metazoa</taxon>
        <taxon>Ecdysozoa</taxon>
        <taxon>Arthropoda</taxon>
        <taxon>Hexapoda</taxon>
        <taxon>Insecta</taxon>
        <taxon>Pterygota</taxon>
        <taxon>Neoptera</taxon>
        <taxon>Endopterygota</taxon>
        <taxon>Lepidoptera</taxon>
        <taxon>Glossata</taxon>
        <taxon>Ditrysia</taxon>
        <taxon>Noctuoidea</taxon>
        <taxon>Noctuidae</taxon>
        <taxon>Amphipyrinae</taxon>
        <taxon>Spodoptera</taxon>
    </lineage>
</organism>
<dbReference type="InterPro" id="IPR042097">
    <property type="entry name" value="Aminopeptidase_N-like_N_sf"/>
</dbReference>
<evidence type="ECO:0000313" key="3">
    <source>
        <dbReference type="EMBL" id="KAH9643210.1"/>
    </source>
</evidence>
<dbReference type="SUPFAM" id="SSF63737">
    <property type="entry name" value="Leukotriene A4 hydrolase N-terminal domain"/>
    <property type="match status" value="1"/>
</dbReference>
<evidence type="ECO:0000259" key="2">
    <source>
        <dbReference type="Pfam" id="PF17900"/>
    </source>
</evidence>
<accession>A0A922MTI8</accession>
<reference evidence="3" key="1">
    <citation type="journal article" date="2021" name="G3 (Bethesda)">
        <title>Genome and transcriptome analysis of the beet armyworm Spodoptera exigua reveals targets for pest control. .</title>
        <authorList>
            <person name="Simon S."/>
            <person name="Breeschoten T."/>
            <person name="Jansen H.J."/>
            <person name="Dirks R.P."/>
            <person name="Schranz M.E."/>
            <person name="Ros V.I.D."/>
        </authorList>
    </citation>
    <scope>NUCLEOTIDE SEQUENCE</scope>
    <source>
        <strain evidence="3">TB_SE_WUR_2020</strain>
    </source>
</reference>
<proteinExistence type="predicted"/>
<dbReference type="Pfam" id="PF17900">
    <property type="entry name" value="Peptidase_M1_N"/>
    <property type="match status" value="1"/>
</dbReference>
<protein>
    <recommendedName>
        <fullName evidence="2">Aminopeptidase N-like N-terminal domain-containing protein</fullName>
    </recommendedName>
</protein>
<evidence type="ECO:0000313" key="4">
    <source>
        <dbReference type="Proteomes" id="UP000814243"/>
    </source>
</evidence>
<dbReference type="EMBL" id="JACEFF010000149">
    <property type="protein sequence ID" value="KAH9643210.1"/>
    <property type="molecule type" value="Genomic_DNA"/>
</dbReference>
<dbReference type="AlphaFoldDB" id="A0A922MTI8"/>
<dbReference type="Proteomes" id="UP000814243">
    <property type="component" value="Unassembled WGS sequence"/>
</dbReference>
<dbReference type="InterPro" id="IPR045357">
    <property type="entry name" value="Aminopeptidase_N-like_N"/>
</dbReference>
<feature type="chain" id="PRO_5037894440" description="Aminopeptidase N-like N-terminal domain-containing protein" evidence="1">
    <location>
        <begin position="18"/>
        <end position="176"/>
    </location>
</feature>
<comment type="caution">
    <text evidence="3">The sequence shown here is derived from an EMBL/GenBank/DDBJ whole genome shotgun (WGS) entry which is preliminary data.</text>
</comment>
<dbReference type="Gene3D" id="2.60.40.1730">
    <property type="entry name" value="tricorn interacting facor f3 domain"/>
    <property type="match status" value="1"/>
</dbReference>